<protein>
    <submittedName>
        <fullName evidence="1">Uncharacterized protein</fullName>
    </submittedName>
</protein>
<reference evidence="2" key="1">
    <citation type="journal article" date="2019" name="Int. J. Syst. Evol. Microbiol.">
        <title>The Global Catalogue of Microorganisms (GCM) 10K type strain sequencing project: providing services to taxonomists for standard genome sequencing and annotation.</title>
        <authorList>
            <consortium name="The Broad Institute Genomics Platform"/>
            <consortium name="The Broad Institute Genome Sequencing Center for Infectious Disease"/>
            <person name="Wu L."/>
            <person name="Ma J."/>
        </authorList>
    </citation>
    <scope>NUCLEOTIDE SEQUENCE [LARGE SCALE GENOMIC DNA]</scope>
    <source>
        <strain evidence="2">NBRC 102122</strain>
    </source>
</reference>
<evidence type="ECO:0000313" key="1">
    <source>
        <dbReference type="EMBL" id="GLR51553.1"/>
    </source>
</evidence>
<dbReference type="Proteomes" id="UP001156702">
    <property type="component" value="Unassembled WGS sequence"/>
</dbReference>
<name>A0ABQ5ZFJ4_9HYPH</name>
<accession>A0ABQ5ZFJ4</accession>
<gene>
    <name evidence="1" type="ORF">GCM10007923_27610</name>
</gene>
<dbReference type="RefSeq" id="WP_244768135.1">
    <property type="nucleotide sequence ID" value="NZ_BSOP01000018.1"/>
</dbReference>
<keyword evidence="2" id="KW-1185">Reference proteome</keyword>
<evidence type="ECO:0000313" key="2">
    <source>
        <dbReference type="Proteomes" id="UP001156702"/>
    </source>
</evidence>
<sequence>MARLVVLGIQGDDGLWVADLDAGTVTQIAAPTTGALKAADDLRKAGASVIKGVNLAALATSADAVSGGFMDASGGFMDPSGGFMDK</sequence>
<dbReference type="EMBL" id="BSOP01000018">
    <property type="protein sequence ID" value="GLR51553.1"/>
    <property type="molecule type" value="Genomic_DNA"/>
</dbReference>
<organism evidence="1 2">
    <name type="scientific">Shinella yambaruensis</name>
    <dbReference type="NCBI Taxonomy" id="415996"/>
    <lineage>
        <taxon>Bacteria</taxon>
        <taxon>Pseudomonadati</taxon>
        <taxon>Pseudomonadota</taxon>
        <taxon>Alphaproteobacteria</taxon>
        <taxon>Hyphomicrobiales</taxon>
        <taxon>Rhizobiaceae</taxon>
        <taxon>Shinella</taxon>
    </lineage>
</organism>
<comment type="caution">
    <text evidence="1">The sequence shown here is derived from an EMBL/GenBank/DDBJ whole genome shotgun (WGS) entry which is preliminary data.</text>
</comment>
<proteinExistence type="predicted"/>